<feature type="transmembrane region" description="Helical" evidence="12">
    <location>
        <begin position="410"/>
        <end position="429"/>
    </location>
</feature>
<dbReference type="InterPro" id="IPR050173">
    <property type="entry name" value="ABC_transporter_C-like"/>
</dbReference>
<evidence type="ECO:0000256" key="9">
    <source>
        <dbReference type="ARBA" id="ARBA00022989"/>
    </source>
</evidence>
<keyword evidence="7" id="KW-0067">ATP-binding</keyword>
<dbReference type="PROSITE" id="PS50893">
    <property type="entry name" value="ABC_TRANSPORTER_2"/>
    <property type="match status" value="2"/>
</dbReference>
<dbReference type="Gene3D" id="1.20.1560.10">
    <property type="entry name" value="ABC transporter type 1, transmembrane domain"/>
    <property type="match status" value="2"/>
</dbReference>
<dbReference type="FunFam" id="1.20.1560.10:FF:000003">
    <property type="entry name" value="ABC transporter C family member 10"/>
    <property type="match status" value="1"/>
</dbReference>
<feature type="transmembrane region" description="Helical" evidence="12">
    <location>
        <begin position="6"/>
        <end position="27"/>
    </location>
</feature>
<dbReference type="SUPFAM" id="SSF52540">
    <property type="entry name" value="P-loop containing nucleoside triphosphate hydrolases"/>
    <property type="match status" value="2"/>
</dbReference>
<feature type="transmembrane region" description="Helical" evidence="12">
    <location>
        <begin position="271"/>
        <end position="292"/>
    </location>
</feature>
<protein>
    <recommendedName>
        <fullName evidence="17">ABC transporter C family member 15</fullName>
    </recommendedName>
</protein>
<keyword evidence="4 12" id="KW-0812">Transmembrane</keyword>
<feature type="transmembrane region" description="Helical" evidence="12">
    <location>
        <begin position="78"/>
        <end position="99"/>
    </location>
</feature>
<keyword evidence="10 12" id="KW-0472">Membrane</keyword>
<feature type="transmembrane region" description="Helical" evidence="12">
    <location>
        <begin position="488"/>
        <end position="513"/>
    </location>
</feature>
<dbReference type="InterPro" id="IPR017871">
    <property type="entry name" value="ABC_transporter-like_CS"/>
</dbReference>
<feature type="transmembrane region" description="Helical" evidence="12">
    <location>
        <begin position="111"/>
        <end position="133"/>
    </location>
</feature>
<gene>
    <name evidence="15" type="ORF">ZIOFF_018944</name>
</gene>
<keyword evidence="6" id="KW-0547">Nucleotide-binding</keyword>
<comment type="function">
    <text evidence="11">ABC transporter that may affect phytic acid transport and compartmentalization. May function directly or indirectly in removing phytic acid from the cytosol or in vesicle trafficking. Required for phytic acid accumulation in developing seeds. Phytic acid is the primary storage form of phosphorus in cereal grains and other plant seeds.</text>
</comment>
<evidence type="ECO:0008006" key="17">
    <source>
        <dbReference type="Google" id="ProtNLM"/>
    </source>
</evidence>
<evidence type="ECO:0000256" key="4">
    <source>
        <dbReference type="ARBA" id="ARBA00022692"/>
    </source>
</evidence>
<keyword evidence="16" id="KW-1185">Reference proteome</keyword>
<dbReference type="PANTHER" id="PTHR24223">
    <property type="entry name" value="ATP-BINDING CASSETTE SUB-FAMILY C"/>
    <property type="match status" value="1"/>
</dbReference>
<evidence type="ECO:0000259" key="13">
    <source>
        <dbReference type="PROSITE" id="PS50893"/>
    </source>
</evidence>
<dbReference type="PANTHER" id="PTHR24223:SF463">
    <property type="entry name" value="(WILD MALAYSIAN BANANA) HYPOTHETICAL PROTEIN"/>
    <property type="match status" value="1"/>
</dbReference>
<dbReference type="PROSITE" id="PS50929">
    <property type="entry name" value="ABC_TM1F"/>
    <property type="match status" value="2"/>
</dbReference>
<feature type="transmembrane region" description="Helical" evidence="12">
    <location>
        <begin position="840"/>
        <end position="864"/>
    </location>
</feature>
<accession>A0A8J5HXC0</accession>
<dbReference type="InterPro" id="IPR027417">
    <property type="entry name" value="P-loop_NTPase"/>
</dbReference>
<feature type="domain" description="ABC transmembrane type-1" evidence="14">
    <location>
        <begin position="277"/>
        <end position="552"/>
    </location>
</feature>
<keyword evidence="8" id="KW-1278">Translocase</keyword>
<feature type="domain" description="ABC transmembrane type-1" evidence="14">
    <location>
        <begin position="807"/>
        <end position="1097"/>
    </location>
</feature>
<dbReference type="CDD" id="cd03250">
    <property type="entry name" value="ABCC_MRP_domain1"/>
    <property type="match status" value="1"/>
</dbReference>
<feature type="domain" description="ABC transporter" evidence="13">
    <location>
        <begin position="578"/>
        <end position="811"/>
    </location>
</feature>
<dbReference type="FunFam" id="3.40.50.300:FF:000508">
    <property type="entry name" value="ABC transporter C family member 5"/>
    <property type="match status" value="1"/>
</dbReference>
<feature type="transmembrane region" description="Helical" evidence="12">
    <location>
        <begin position="382"/>
        <end position="404"/>
    </location>
</feature>
<dbReference type="InterPro" id="IPR011527">
    <property type="entry name" value="ABC1_TM_dom"/>
</dbReference>
<evidence type="ECO:0000256" key="12">
    <source>
        <dbReference type="SAM" id="Phobius"/>
    </source>
</evidence>
<evidence type="ECO:0000256" key="5">
    <source>
        <dbReference type="ARBA" id="ARBA00022737"/>
    </source>
</evidence>
<evidence type="ECO:0000256" key="7">
    <source>
        <dbReference type="ARBA" id="ARBA00022840"/>
    </source>
</evidence>
<dbReference type="Proteomes" id="UP000734854">
    <property type="component" value="Unassembled WGS sequence"/>
</dbReference>
<dbReference type="GO" id="GO:0140359">
    <property type="term" value="F:ABC-type transporter activity"/>
    <property type="evidence" value="ECO:0007669"/>
    <property type="project" value="InterPro"/>
</dbReference>
<dbReference type="Pfam" id="PF00005">
    <property type="entry name" value="ABC_tran"/>
    <property type="match status" value="2"/>
</dbReference>
<dbReference type="CDD" id="cd18579">
    <property type="entry name" value="ABC_6TM_ABCC_D1"/>
    <property type="match status" value="1"/>
</dbReference>
<dbReference type="InterPro" id="IPR036640">
    <property type="entry name" value="ABC1_TM_sf"/>
</dbReference>
<comment type="similarity">
    <text evidence="2">Belongs to the ABC transporter superfamily. ABCC family. Conjugate transporter (TC 3.A.1.208) subfamily.</text>
</comment>
<name>A0A8J5HXC0_ZINOF</name>
<proteinExistence type="inferred from homology"/>
<dbReference type="PROSITE" id="PS00211">
    <property type="entry name" value="ABC_TRANSPORTER_1"/>
    <property type="match status" value="1"/>
</dbReference>
<feature type="transmembrane region" description="Helical" evidence="12">
    <location>
        <begin position="909"/>
        <end position="929"/>
    </location>
</feature>
<dbReference type="InterPro" id="IPR003439">
    <property type="entry name" value="ABC_transporter-like_ATP-bd"/>
</dbReference>
<dbReference type="GO" id="GO:0016020">
    <property type="term" value="C:membrane"/>
    <property type="evidence" value="ECO:0007669"/>
    <property type="project" value="UniProtKB-SubCell"/>
</dbReference>
<dbReference type="FunFam" id="3.40.50.300:FF:000169">
    <property type="entry name" value="ABC transporter C family member 3"/>
    <property type="match status" value="1"/>
</dbReference>
<dbReference type="FunFam" id="1.20.1560.10:FF:000002">
    <property type="entry name" value="ABC transporter C family member 5"/>
    <property type="match status" value="1"/>
</dbReference>
<comment type="subcellular location">
    <subcellularLocation>
        <location evidence="1">Membrane</location>
        <topology evidence="1">Multi-pass membrane protein</topology>
    </subcellularLocation>
</comment>
<dbReference type="InterPro" id="IPR044726">
    <property type="entry name" value="ABCC_6TM_D2"/>
</dbReference>
<dbReference type="EMBL" id="JACMSC010000005">
    <property type="protein sequence ID" value="KAG6521811.1"/>
    <property type="molecule type" value="Genomic_DNA"/>
</dbReference>
<feature type="transmembrane region" description="Helical" evidence="12">
    <location>
        <begin position="935"/>
        <end position="957"/>
    </location>
</feature>
<evidence type="ECO:0000313" key="16">
    <source>
        <dbReference type="Proteomes" id="UP000734854"/>
    </source>
</evidence>
<dbReference type="CDD" id="cd18580">
    <property type="entry name" value="ABC_6TM_ABCC_D2"/>
    <property type="match status" value="1"/>
</dbReference>
<evidence type="ECO:0000256" key="3">
    <source>
        <dbReference type="ARBA" id="ARBA00022448"/>
    </source>
</evidence>
<dbReference type="InterPro" id="IPR003593">
    <property type="entry name" value="AAA+_ATPase"/>
</dbReference>
<feature type="transmembrane region" description="Helical" evidence="12">
    <location>
        <begin position="1043"/>
        <end position="1061"/>
    </location>
</feature>
<reference evidence="15 16" key="1">
    <citation type="submission" date="2020-08" db="EMBL/GenBank/DDBJ databases">
        <title>Plant Genome Project.</title>
        <authorList>
            <person name="Zhang R.-G."/>
        </authorList>
    </citation>
    <scope>NUCLEOTIDE SEQUENCE [LARGE SCALE GENOMIC DNA]</scope>
    <source>
        <tissue evidence="15">Rhizome</tissue>
    </source>
</reference>
<dbReference type="Gene3D" id="3.40.50.300">
    <property type="entry name" value="P-loop containing nucleotide triphosphate hydrolases"/>
    <property type="match status" value="2"/>
</dbReference>
<dbReference type="InterPro" id="IPR044746">
    <property type="entry name" value="ABCC_6TM_D1"/>
</dbReference>
<dbReference type="Pfam" id="PF00664">
    <property type="entry name" value="ABC_membrane"/>
    <property type="match status" value="2"/>
</dbReference>
<evidence type="ECO:0000256" key="1">
    <source>
        <dbReference type="ARBA" id="ARBA00004141"/>
    </source>
</evidence>
<dbReference type="SUPFAM" id="SSF90123">
    <property type="entry name" value="ABC transporter transmembrane region"/>
    <property type="match status" value="2"/>
</dbReference>
<evidence type="ECO:0000313" key="15">
    <source>
        <dbReference type="EMBL" id="KAG6521811.1"/>
    </source>
</evidence>
<comment type="caution">
    <text evidence="15">The sequence shown here is derived from an EMBL/GenBank/DDBJ whole genome shotgun (WGS) entry which is preliminary data.</text>
</comment>
<evidence type="ECO:0000256" key="6">
    <source>
        <dbReference type="ARBA" id="ARBA00022741"/>
    </source>
</evidence>
<evidence type="ECO:0000259" key="14">
    <source>
        <dbReference type="PROSITE" id="PS50929"/>
    </source>
</evidence>
<evidence type="ECO:0000256" key="10">
    <source>
        <dbReference type="ARBA" id="ARBA00023136"/>
    </source>
</evidence>
<evidence type="ECO:0000256" key="11">
    <source>
        <dbReference type="ARBA" id="ARBA00057614"/>
    </source>
</evidence>
<feature type="transmembrane region" description="Helical" evidence="12">
    <location>
        <begin position="304"/>
        <end position="321"/>
    </location>
</feature>
<keyword evidence="9 12" id="KW-1133">Transmembrane helix</keyword>
<keyword evidence="5" id="KW-0677">Repeat</keyword>
<feature type="domain" description="ABC transporter" evidence="13">
    <location>
        <begin position="1134"/>
        <end position="1368"/>
    </location>
</feature>
<keyword evidence="3" id="KW-0813">Transport</keyword>
<dbReference type="CDD" id="cd03244">
    <property type="entry name" value="ABCC_MRP_domain2"/>
    <property type="match status" value="1"/>
</dbReference>
<feature type="transmembrane region" description="Helical" evidence="12">
    <location>
        <begin position="47"/>
        <end position="72"/>
    </location>
</feature>
<dbReference type="SMART" id="SM00382">
    <property type="entry name" value="AAA"/>
    <property type="match status" value="2"/>
</dbReference>
<evidence type="ECO:0000256" key="8">
    <source>
        <dbReference type="ARBA" id="ARBA00022967"/>
    </source>
</evidence>
<dbReference type="GO" id="GO:0016887">
    <property type="term" value="F:ATP hydrolysis activity"/>
    <property type="evidence" value="ECO:0007669"/>
    <property type="project" value="InterPro"/>
</dbReference>
<evidence type="ECO:0000256" key="2">
    <source>
        <dbReference type="ARBA" id="ARBA00009726"/>
    </source>
</evidence>
<sequence>MMMVDYLSIGEFSLLLVWIILDFTILIKSSTEVGEVRQHLTPRKQRVLARIIVACNILISILHLCCCIHEIWKLGRVFVADVFLTMSWVLVTLYATYCMKTRVLVNLTWPLVLLCWWAFSALIKLISISAYFFDIWKKTPLPDIFPSPNIAQFTSFPLSVLICFSALCTSYLQTHDPELEQSLLSNHEECAGTRDGFSRAGIWSRLTFRWLNPVFEKAHRVQRLELFHVPEAPESESAESSFSILQEARKQKPELAASLVKAVIYMVWRPLVVNATLAGLNTCSSYLGPFLITNFVEFIAGENSAHGIYYGYMLACLFFFAKTVESLTQRQWYFGARQIGVRVRAALMVAIYNNSILTKNSGTSTGKMINFLDVDVERIGDFFWYIHGIWLLPLQVSLALLILYRNLGASASFSVLAVTILVMLSNTPLARIQEKLHSRIMEAKDSRIKATAETLKCMKILKLHSWETAYLNKLLQLRDAERSWIKRYLYTCSVVAFLFWASPTLISVVAFGICVMVNTPLSAGTVLAALATFRILQEPIYNLPELVTVITQTKVSIDRIQNFMKEEEQKHLSPSNDAETLNVAVDIEPGEYSWEADSRKKPTLKIDKKIQIMKGGKVAICGTVGSGKTSFLASVLGEIARTSGGRVNVSGSRAYVPQTAWIQTGTVQENILFGKEMDRRWYHEVLKACSLERDIELWDDGDLTVVGERGINLSGGQKQRIQLARAIYNNSDIYLLDDPFSAVDAHTGAHLFKECFLTLLSSKTVIYVTHQLEFIVAADLILVLKDGKVVQSGSKYEDLMKEASGELAFLFQGLQIGSNYWISWATEKEDQVSKEKLIEIFVLLSASSSMFILGRGVLLAAVAFETAQKLFLGMITSIFRAPMSFFDTTPSSRILNRSSSDQTTVDTDIPYRLAGLAFALVQLLCIIILMSQVAWPVFILFILVVTISIWYQDYVVLHLDRKRCLRTGSTNHYVNAARELARMVGIQKAPILHHFSESFAGAATIRCFNQEERFSKKNLSLIDDYSRVTFHNYATMEWLSLRVNFLFNIVFFAMLAMLVSMPRNAIDPSLAGLAATYGLNLNVLQSWVIWNLCNVENKMISVERILQFLAIESEAPLVIEDYRPEQGWPTAGTIVLDNLQIRYHPTHPTVLKGISCTFPGAKKIGVVGRTGSGKSTLIQALFRVVEPSSGRIVIDNIDISQIGLHDLRSRLSIIAQEPILFQGTLRTNLDPLQQHPDSTIWEVLYKCQLGDIVKQDQRLLDTPVVEDGGNLSVGQRQLVCLTRALLDKRKILVLDEATASVDTATDNFIQKTIREETTSCTVITVAHRVPTIIDSDLVLVLDEGKILEFDSPQDLLKDESSAFSKLVMEFLGRSNCNNDFKDRSLIDP</sequence>
<dbReference type="GO" id="GO:0005524">
    <property type="term" value="F:ATP binding"/>
    <property type="evidence" value="ECO:0007669"/>
    <property type="project" value="UniProtKB-KW"/>
</dbReference>
<organism evidence="15 16">
    <name type="scientific">Zingiber officinale</name>
    <name type="common">Ginger</name>
    <name type="synonym">Amomum zingiber</name>
    <dbReference type="NCBI Taxonomy" id="94328"/>
    <lineage>
        <taxon>Eukaryota</taxon>
        <taxon>Viridiplantae</taxon>
        <taxon>Streptophyta</taxon>
        <taxon>Embryophyta</taxon>
        <taxon>Tracheophyta</taxon>
        <taxon>Spermatophyta</taxon>
        <taxon>Magnoliopsida</taxon>
        <taxon>Liliopsida</taxon>
        <taxon>Zingiberales</taxon>
        <taxon>Zingiberaceae</taxon>
        <taxon>Zingiber</taxon>
    </lineage>
</organism>